<evidence type="ECO:0000259" key="2">
    <source>
        <dbReference type="Pfam" id="PF10145"/>
    </source>
</evidence>
<proteinExistence type="predicted"/>
<organism evidence="3 4">
    <name type="scientific">Thiohalobacter thiocyanaticus</name>
    <dbReference type="NCBI Taxonomy" id="585455"/>
    <lineage>
        <taxon>Bacteria</taxon>
        <taxon>Pseudomonadati</taxon>
        <taxon>Pseudomonadota</taxon>
        <taxon>Gammaproteobacteria</taxon>
        <taxon>Thiohalobacterales</taxon>
        <taxon>Thiohalobacteraceae</taxon>
        <taxon>Thiohalobacter</taxon>
    </lineage>
</organism>
<evidence type="ECO:0000256" key="1">
    <source>
        <dbReference type="SAM" id="MobiDB-lite"/>
    </source>
</evidence>
<dbReference type="OrthoDB" id="6058417at2"/>
<dbReference type="AlphaFoldDB" id="A0A426QDX0"/>
<feature type="domain" description="Phage tail tape measure protein" evidence="2">
    <location>
        <begin position="76"/>
        <end position="176"/>
    </location>
</feature>
<feature type="region of interest" description="Disordered" evidence="1">
    <location>
        <begin position="339"/>
        <end position="375"/>
    </location>
</feature>
<dbReference type="InterPro" id="IPR010090">
    <property type="entry name" value="Phage_tape_meas"/>
</dbReference>
<dbReference type="Proteomes" id="UP000287798">
    <property type="component" value="Unassembled WGS sequence"/>
</dbReference>
<dbReference type="EMBL" id="QZMU01000002">
    <property type="protein sequence ID" value="RRQ19914.1"/>
    <property type="molecule type" value="Genomic_DNA"/>
</dbReference>
<protein>
    <submittedName>
        <fullName evidence="3">Phage tail tape measure protein</fullName>
    </submittedName>
</protein>
<feature type="compositionally biased region" description="Basic and acidic residues" evidence="1">
    <location>
        <begin position="592"/>
        <end position="605"/>
    </location>
</feature>
<dbReference type="RefSeq" id="WP_125182479.1">
    <property type="nucleotide sequence ID" value="NZ_QZMU01000002.1"/>
</dbReference>
<feature type="region of interest" description="Disordered" evidence="1">
    <location>
        <begin position="574"/>
        <end position="605"/>
    </location>
</feature>
<dbReference type="Pfam" id="PF10145">
    <property type="entry name" value="PhageMin_Tail"/>
    <property type="match status" value="1"/>
</dbReference>
<evidence type="ECO:0000313" key="4">
    <source>
        <dbReference type="Proteomes" id="UP000287798"/>
    </source>
</evidence>
<sequence>MADFAKIQVQLEAESAKLRKELDRANAKLTGFERGAKKSLDGFSRAAKAAFGVFTVGAIVAATRNALEFADSIDKAAQRAGVSASALQELRFAGEQVGVTTQQLDDGMRRFTRRLGEFANSGGGPAAKALQELNIAINDTEGNLRPTEDVFNDVVQRLQGFESQAQRAAFAAQLFGDDAGPQLELLLRQGVDGIERLRKSASVMSDEQVADAVAAKDAMNQLSQQFTVAANSLVLQLAPALEGLADFLSTSLPNASNLGARSIAAIRQAALEVGAAVSGMSADLSETLSKVTFGEVSKRHEQFAREYRTREVELRQAISREIQVQIDALDDLERKNQRFTLPDAGGGFTPLPSPDGDTRAPTSSGKAGDALREANQEAEKLQTILDRLFPDQAKAREFNDELQRLQKANLPAEQLAEAVRRLQQEFADATGGPRKLADESEEAFEELSVFAEQAARNAQDALSEFLYDPFDDGVEGMVSGFSDAMRKMAAEAAAAQIFDAAGEFFGSGSGSAIGSFFSDIIPGFANGTNYAPGGLALVGERGPELVNLPRGSQVFPNDQSSRMVGSTTNISVTVTGEQADRNRQSGGQLARDIARNLERGARRNG</sequence>
<dbReference type="NCBIfam" id="TIGR01760">
    <property type="entry name" value="tape_meas_TP901"/>
    <property type="match status" value="1"/>
</dbReference>
<accession>A0A426QDX0</accession>
<evidence type="ECO:0000313" key="3">
    <source>
        <dbReference type="EMBL" id="RRQ19914.1"/>
    </source>
</evidence>
<reference evidence="3 4" key="1">
    <citation type="journal article" date="2010" name="Int. J. Syst. Evol. Microbiol.">
        <title>Thiohalobacter thiocyanaticus gen. nov., sp. nov., a moderately halophilic, sulfur-oxidizing gammaproteobacterium from hypersaline lakes, that utilizes thiocyanate.</title>
        <authorList>
            <person name="Sorokin D.Y."/>
            <person name="Kovaleva O.L."/>
            <person name="Tourova T.P."/>
            <person name="Muyzer G."/>
        </authorList>
    </citation>
    <scope>NUCLEOTIDE SEQUENCE [LARGE SCALE GENOMIC DNA]</scope>
    <source>
        <strain evidence="3 4">Hrh1</strain>
    </source>
</reference>
<keyword evidence="4" id="KW-1185">Reference proteome</keyword>
<gene>
    <name evidence="3" type="ORF">D6C00_14205</name>
</gene>
<comment type="caution">
    <text evidence="3">The sequence shown here is derived from an EMBL/GenBank/DDBJ whole genome shotgun (WGS) entry which is preliminary data.</text>
</comment>
<name>A0A426QDX0_9GAMM</name>